<evidence type="ECO:0000256" key="12">
    <source>
        <dbReference type="ARBA" id="ARBA00023315"/>
    </source>
</evidence>
<evidence type="ECO:0000313" key="16">
    <source>
        <dbReference type="EMBL" id="EDK42149.1"/>
    </source>
</evidence>
<feature type="compositionally biased region" description="Polar residues" evidence="14">
    <location>
        <begin position="506"/>
        <end position="518"/>
    </location>
</feature>
<feature type="compositionally biased region" description="Low complexity" evidence="14">
    <location>
        <begin position="35"/>
        <end position="55"/>
    </location>
</feature>
<organism evidence="16 17">
    <name type="scientific">Lodderomyces elongisporus (strain ATCC 11503 / CBS 2605 / JCM 1781 / NBRC 1676 / NRRL YB-4239)</name>
    <name type="common">Yeast</name>
    <name type="synonym">Saccharomyces elongisporus</name>
    <dbReference type="NCBI Taxonomy" id="379508"/>
    <lineage>
        <taxon>Eukaryota</taxon>
        <taxon>Fungi</taxon>
        <taxon>Dikarya</taxon>
        <taxon>Ascomycota</taxon>
        <taxon>Saccharomycotina</taxon>
        <taxon>Pichiomycetes</taxon>
        <taxon>Debaryomycetaceae</taxon>
        <taxon>Candida/Lodderomyces clade</taxon>
        <taxon>Lodderomyces</taxon>
    </lineage>
</organism>
<evidence type="ECO:0000313" key="17">
    <source>
        <dbReference type="Proteomes" id="UP000001996"/>
    </source>
</evidence>
<dbReference type="KEGG" id="lel:PVL30_000317"/>
<evidence type="ECO:0000256" key="13">
    <source>
        <dbReference type="SAM" id="Coils"/>
    </source>
</evidence>
<dbReference type="STRING" id="379508.A5DSJ1"/>
<dbReference type="FunCoup" id="A5DSJ1">
    <property type="interactions" value="174"/>
</dbReference>
<dbReference type="InterPro" id="IPR021261">
    <property type="entry name" value="GPCAT"/>
</dbReference>
<dbReference type="eggNOG" id="KOG2895">
    <property type="taxonomic scope" value="Eukaryota"/>
</dbReference>
<feature type="compositionally biased region" description="Low complexity" evidence="14">
    <location>
        <begin position="475"/>
        <end position="493"/>
    </location>
</feature>
<dbReference type="PANTHER" id="PTHR31201">
    <property type="entry name" value="OS01G0585100 PROTEIN"/>
    <property type="match status" value="1"/>
</dbReference>
<feature type="transmembrane region" description="Helical" evidence="15">
    <location>
        <begin position="154"/>
        <end position="173"/>
    </location>
</feature>
<evidence type="ECO:0000256" key="10">
    <source>
        <dbReference type="ARBA" id="ARBA00023209"/>
    </source>
</evidence>
<keyword evidence="10" id="KW-0594">Phospholipid biosynthesis</keyword>
<dbReference type="Proteomes" id="UP000001996">
    <property type="component" value="Unassembled WGS sequence"/>
</dbReference>
<evidence type="ECO:0000256" key="14">
    <source>
        <dbReference type="SAM" id="MobiDB-lite"/>
    </source>
</evidence>
<evidence type="ECO:0000256" key="11">
    <source>
        <dbReference type="ARBA" id="ARBA00023264"/>
    </source>
</evidence>
<feature type="transmembrane region" description="Helical" evidence="15">
    <location>
        <begin position="179"/>
        <end position="197"/>
    </location>
</feature>
<dbReference type="GeneID" id="5234809"/>
<evidence type="ECO:0000256" key="5">
    <source>
        <dbReference type="ARBA" id="ARBA00022679"/>
    </source>
</evidence>
<dbReference type="OrthoDB" id="406287at2759"/>
<evidence type="ECO:0000256" key="7">
    <source>
        <dbReference type="ARBA" id="ARBA00022989"/>
    </source>
</evidence>
<keyword evidence="17" id="KW-1185">Reference proteome</keyword>
<keyword evidence="12" id="KW-0012">Acyltransferase</keyword>
<dbReference type="InParanoid" id="A5DSJ1"/>
<dbReference type="GO" id="GO:0016746">
    <property type="term" value="F:acyltransferase activity"/>
    <property type="evidence" value="ECO:0007669"/>
    <property type="project" value="UniProtKB-KW"/>
</dbReference>
<comment type="similarity">
    <text evidence="2">Belongs to the GPC1 family.</text>
</comment>
<evidence type="ECO:0000256" key="9">
    <source>
        <dbReference type="ARBA" id="ARBA00023136"/>
    </source>
</evidence>
<dbReference type="VEuPathDB" id="FungiDB:LELG_00327"/>
<keyword evidence="4" id="KW-0444">Lipid biosynthesis</keyword>
<feature type="transmembrane region" description="Helical" evidence="15">
    <location>
        <begin position="229"/>
        <end position="248"/>
    </location>
</feature>
<feature type="region of interest" description="Disordered" evidence="14">
    <location>
        <begin position="1"/>
        <end position="67"/>
    </location>
</feature>
<sequence length="518" mass="59245">MAKKVASEPVLSGLTNNKENHDSAIIDDEYDDINDNVSRSGGNSLYSSSNASQSLIPTTPTLTRSDSTASVPFLDMSKLMFANDFDFGFNLNDVSDKTKKRVNSLKNKTKERLSIYNKRGNIELDKLQDVLNQRLLKFDERIHRNLTSSSTEKLFYAVSVFLIACAGFVIGKYPEYFPHFHTAIFVVLMPIRFYTYFKQSFQFYLADLCYYVNLLLMLFIWVFPQSPTLFVSVFSLSMGTLSWAVITWRNSLVLHSVEKTTSSFIHVMPPVTMFVMVHELPTEYIEKVYPGIAAIDSWNFITSLVITSMYYTIWQVSYHYFITIKKKDEIEKGKVTSFSYLKKKNRSTPLGRFVNGLPYLWMQTMAFTLIQFGYQLLTMLPCPIWFKYKHACGLFVCFIFIWASYNGATWYIDVFGKRLEKEVAKLKTEVGKLQQENEKLQFSPVNRPQNPTDENEDVKFEDLNGGLRDQGQSKTTATATATATANANTNANTKMQPETVKPIHPTTATGKTITEQNH</sequence>
<keyword evidence="5" id="KW-0808">Transferase</keyword>
<reference evidence="16 17" key="1">
    <citation type="journal article" date="2009" name="Nature">
        <title>Evolution of pathogenicity and sexual reproduction in eight Candida genomes.</title>
        <authorList>
            <person name="Butler G."/>
            <person name="Rasmussen M.D."/>
            <person name="Lin M.F."/>
            <person name="Santos M.A."/>
            <person name="Sakthikumar S."/>
            <person name="Munro C.A."/>
            <person name="Rheinbay E."/>
            <person name="Grabherr M."/>
            <person name="Forche A."/>
            <person name="Reedy J.L."/>
            <person name="Agrafioti I."/>
            <person name="Arnaud M.B."/>
            <person name="Bates S."/>
            <person name="Brown A.J."/>
            <person name="Brunke S."/>
            <person name="Costanzo M.C."/>
            <person name="Fitzpatrick D.A."/>
            <person name="de Groot P.W."/>
            <person name="Harris D."/>
            <person name="Hoyer L.L."/>
            <person name="Hube B."/>
            <person name="Klis F.M."/>
            <person name="Kodira C."/>
            <person name="Lennard N."/>
            <person name="Logue M.E."/>
            <person name="Martin R."/>
            <person name="Neiman A.M."/>
            <person name="Nikolaou E."/>
            <person name="Quail M.A."/>
            <person name="Quinn J."/>
            <person name="Santos M.C."/>
            <person name="Schmitzberger F.F."/>
            <person name="Sherlock G."/>
            <person name="Shah P."/>
            <person name="Silverstein K.A."/>
            <person name="Skrzypek M.S."/>
            <person name="Soll D."/>
            <person name="Staggs R."/>
            <person name="Stansfield I."/>
            <person name="Stumpf M.P."/>
            <person name="Sudbery P.E."/>
            <person name="Srikantha T."/>
            <person name="Zeng Q."/>
            <person name="Berman J."/>
            <person name="Berriman M."/>
            <person name="Heitman J."/>
            <person name="Gow N.A."/>
            <person name="Lorenz M.C."/>
            <person name="Birren B.W."/>
            <person name="Kellis M."/>
            <person name="Cuomo C.A."/>
        </authorList>
    </citation>
    <scope>NUCLEOTIDE SEQUENCE [LARGE SCALE GENOMIC DNA]</scope>
    <source>
        <strain evidence="17">ATCC 11503 / BCRC 21390 / CBS 2605 / JCM 1781 / NBRC 1676 / NRRL YB-4239</strain>
    </source>
</reference>
<dbReference type="Pfam" id="PF10998">
    <property type="entry name" value="DUF2838"/>
    <property type="match status" value="1"/>
</dbReference>
<keyword evidence="9 15" id="KW-0472">Membrane</keyword>
<feature type="compositionally biased region" description="Polar residues" evidence="14">
    <location>
        <begin position="56"/>
        <end position="67"/>
    </location>
</feature>
<gene>
    <name evidence="16" type="ORF">LELG_00327</name>
</gene>
<dbReference type="HOGENOM" id="CLU_018994_1_2_1"/>
<evidence type="ECO:0000256" key="2">
    <source>
        <dbReference type="ARBA" id="ARBA00006675"/>
    </source>
</evidence>
<evidence type="ECO:0000256" key="6">
    <source>
        <dbReference type="ARBA" id="ARBA00022692"/>
    </source>
</evidence>
<dbReference type="PANTHER" id="PTHR31201:SF1">
    <property type="entry name" value="GLYCEROPHOSPHOCHOLINE ACYLTRANSFERASE 1"/>
    <property type="match status" value="1"/>
</dbReference>
<evidence type="ECO:0000256" key="1">
    <source>
        <dbReference type="ARBA" id="ARBA00004141"/>
    </source>
</evidence>
<name>A5DSJ1_LODEL</name>
<evidence type="ECO:0000256" key="4">
    <source>
        <dbReference type="ARBA" id="ARBA00022516"/>
    </source>
</evidence>
<feature type="transmembrane region" description="Helical" evidence="15">
    <location>
        <begin position="298"/>
        <end position="322"/>
    </location>
</feature>
<feature type="transmembrane region" description="Helical" evidence="15">
    <location>
        <begin position="353"/>
        <end position="373"/>
    </location>
</feature>
<dbReference type="EMBL" id="CH981524">
    <property type="protein sequence ID" value="EDK42149.1"/>
    <property type="molecule type" value="Genomic_DNA"/>
</dbReference>
<evidence type="ECO:0000256" key="15">
    <source>
        <dbReference type="SAM" id="Phobius"/>
    </source>
</evidence>
<comment type="subcellular location">
    <subcellularLocation>
        <location evidence="1">Membrane</location>
        <topology evidence="1">Multi-pass membrane protein</topology>
    </subcellularLocation>
</comment>
<keyword evidence="7 15" id="KW-1133">Transmembrane helix</keyword>
<evidence type="ECO:0000256" key="8">
    <source>
        <dbReference type="ARBA" id="ARBA00023098"/>
    </source>
</evidence>
<keyword evidence="11" id="KW-1208">Phospholipid metabolism</keyword>
<dbReference type="AlphaFoldDB" id="A5DSJ1"/>
<keyword evidence="6 15" id="KW-0812">Transmembrane</keyword>
<feature type="transmembrane region" description="Helical" evidence="15">
    <location>
        <begin position="260"/>
        <end position="278"/>
    </location>
</feature>
<dbReference type="GO" id="GO:0016020">
    <property type="term" value="C:membrane"/>
    <property type="evidence" value="ECO:0007669"/>
    <property type="project" value="UniProtKB-SubCell"/>
</dbReference>
<proteinExistence type="inferred from homology"/>
<feature type="compositionally biased region" description="Acidic residues" evidence="14">
    <location>
        <begin position="25"/>
        <end position="34"/>
    </location>
</feature>
<feature type="compositionally biased region" description="Polar residues" evidence="14">
    <location>
        <begin position="443"/>
        <end position="452"/>
    </location>
</feature>
<evidence type="ECO:0000256" key="3">
    <source>
        <dbReference type="ARBA" id="ARBA00019082"/>
    </source>
</evidence>
<dbReference type="GO" id="GO:0006656">
    <property type="term" value="P:phosphatidylcholine biosynthetic process"/>
    <property type="evidence" value="ECO:0007669"/>
    <property type="project" value="TreeGrafter"/>
</dbReference>
<keyword evidence="8" id="KW-0443">Lipid metabolism</keyword>
<feature type="coiled-coil region" evidence="13">
    <location>
        <begin position="416"/>
        <end position="443"/>
    </location>
</feature>
<accession>A5DSJ1</accession>
<feature type="region of interest" description="Disordered" evidence="14">
    <location>
        <begin position="443"/>
        <end position="518"/>
    </location>
</feature>
<keyword evidence="13" id="KW-0175">Coiled coil</keyword>
<feature type="transmembrane region" description="Helical" evidence="15">
    <location>
        <begin position="393"/>
        <end position="412"/>
    </location>
</feature>
<feature type="transmembrane region" description="Helical" evidence="15">
    <location>
        <begin position="204"/>
        <end position="223"/>
    </location>
</feature>
<dbReference type="OMA" id="LTECHAN"/>
<protein>
    <recommendedName>
        <fullName evidence="3">Glycerophosphocholine acyltransferase 1</fullName>
    </recommendedName>
</protein>